<comment type="similarity">
    <text evidence="1 4">Belongs to the Glu/Leu/Phe/Val dehydrogenases family.</text>
</comment>
<proteinExistence type="inferred from homology"/>
<comment type="catalytic activity">
    <reaction evidence="4">
        <text>L-glutamate + NAD(+) + H2O = 2-oxoglutarate + NH4(+) + NADH + H(+)</text>
        <dbReference type="Rhea" id="RHEA:15133"/>
        <dbReference type="ChEBI" id="CHEBI:15377"/>
        <dbReference type="ChEBI" id="CHEBI:15378"/>
        <dbReference type="ChEBI" id="CHEBI:16810"/>
        <dbReference type="ChEBI" id="CHEBI:28938"/>
        <dbReference type="ChEBI" id="CHEBI:29985"/>
        <dbReference type="ChEBI" id="CHEBI:57540"/>
        <dbReference type="ChEBI" id="CHEBI:57945"/>
        <dbReference type="EC" id="1.4.1.2"/>
    </reaction>
</comment>
<dbReference type="OrthoDB" id="184415at2759"/>
<dbReference type="InterPro" id="IPR036291">
    <property type="entry name" value="NAD(P)-bd_dom_sf"/>
</dbReference>
<keyword evidence="3 4" id="KW-0520">NAD</keyword>
<dbReference type="AlphaFoldDB" id="A0A836GJ13"/>
<feature type="domain" description="Glutamate/phenylalanine/leucine/valine/L-tryptophan dehydrogenase C-terminal" evidence="5">
    <location>
        <begin position="633"/>
        <end position="915"/>
    </location>
</feature>
<comment type="caution">
    <text evidence="6">The sequence shown here is derived from an EMBL/GenBank/DDBJ whole genome shotgun (WGS) entry which is preliminary data.</text>
</comment>
<accession>A0A836GJ13</accession>
<evidence type="ECO:0000256" key="3">
    <source>
        <dbReference type="ARBA" id="ARBA00023027"/>
    </source>
</evidence>
<dbReference type="Pfam" id="PF00208">
    <property type="entry name" value="ELFV_dehydrog"/>
    <property type="match status" value="1"/>
</dbReference>
<gene>
    <name evidence="6" type="ORF">LSCM1_06943</name>
</gene>
<dbReference type="SUPFAM" id="SSF51735">
    <property type="entry name" value="NAD(P)-binding Rossmann-fold domains"/>
    <property type="match status" value="1"/>
</dbReference>
<dbReference type="SMART" id="SM00839">
    <property type="entry name" value="ELFV_dehydrog"/>
    <property type="match status" value="1"/>
</dbReference>
<dbReference type="RefSeq" id="XP_067180013.1">
    <property type="nucleotide sequence ID" value="XM_067324342.1"/>
</dbReference>
<dbReference type="GO" id="GO:0005739">
    <property type="term" value="C:mitochondrion"/>
    <property type="evidence" value="ECO:0007669"/>
    <property type="project" value="UniProtKB-UniRule"/>
</dbReference>
<comment type="function">
    <text evidence="4">NAD(+)-dependent glutamate dehydrogenase which degrades glutamate to ammonia and alpha-ketoglutarate.</text>
</comment>
<dbReference type="GeneID" id="92516854"/>
<dbReference type="GO" id="GO:0004352">
    <property type="term" value="F:glutamate dehydrogenase (NAD+) activity"/>
    <property type="evidence" value="ECO:0007669"/>
    <property type="project" value="UniProtKB-UniRule"/>
</dbReference>
<dbReference type="InterPro" id="IPR046346">
    <property type="entry name" value="Aminoacid_DH-like_N_sf"/>
</dbReference>
<keyword evidence="7" id="KW-1185">Reference proteome</keyword>
<dbReference type="PIRSF" id="PIRSF000184">
    <property type="entry name" value="GDH_NAD"/>
    <property type="match status" value="1"/>
</dbReference>
<dbReference type="InterPro" id="IPR016210">
    <property type="entry name" value="NAD-GDH_euk"/>
</dbReference>
<dbReference type="EC" id="1.4.1.2" evidence="4"/>
<evidence type="ECO:0000259" key="5">
    <source>
        <dbReference type="SMART" id="SM00839"/>
    </source>
</evidence>
<dbReference type="Gene3D" id="3.40.50.720">
    <property type="entry name" value="NAD(P)-binding Rossmann-like Domain"/>
    <property type="match status" value="1"/>
</dbReference>
<dbReference type="SUPFAM" id="SSF53223">
    <property type="entry name" value="Aminoacid dehydrogenase-like, N-terminal domain"/>
    <property type="match status" value="1"/>
</dbReference>
<protein>
    <recommendedName>
        <fullName evidence="4">NAD-specific glutamate dehydrogenase</fullName>
        <ecNumber evidence="4">1.4.1.2</ecNumber>
    </recommendedName>
</protein>
<dbReference type="Proteomes" id="UP000673552">
    <property type="component" value="Unassembled WGS sequence"/>
</dbReference>
<evidence type="ECO:0000256" key="2">
    <source>
        <dbReference type="ARBA" id="ARBA00023002"/>
    </source>
</evidence>
<dbReference type="PANTHER" id="PTHR11606:SF24">
    <property type="entry name" value="NAD-SPECIFIC GLUTAMATE DEHYDROGENASE"/>
    <property type="match status" value="1"/>
</dbReference>
<dbReference type="KEGG" id="lmat:92516854"/>
<evidence type="ECO:0000256" key="4">
    <source>
        <dbReference type="PIRNR" id="PIRNR000184"/>
    </source>
</evidence>
<organism evidence="6 7">
    <name type="scientific">Leishmania martiniquensis</name>
    <dbReference type="NCBI Taxonomy" id="1580590"/>
    <lineage>
        <taxon>Eukaryota</taxon>
        <taxon>Discoba</taxon>
        <taxon>Euglenozoa</taxon>
        <taxon>Kinetoplastea</taxon>
        <taxon>Metakinetoplastina</taxon>
        <taxon>Trypanosomatida</taxon>
        <taxon>Trypanosomatidae</taxon>
        <taxon>Leishmaniinae</taxon>
        <taxon>Leishmania</taxon>
    </lineage>
</organism>
<evidence type="ECO:0000313" key="6">
    <source>
        <dbReference type="EMBL" id="KAG5482907.1"/>
    </source>
</evidence>
<name>A0A836GJ13_9TRYP</name>
<reference evidence="7" key="2">
    <citation type="journal article" date="2021" name="Sci. Data">
        <title>Chromosome-scale genome sequencing, assembly and annotation of six genomes from subfamily Leishmaniinae.</title>
        <authorList>
            <person name="Almutairi H."/>
            <person name="Urbaniak M.D."/>
            <person name="Bates M.D."/>
            <person name="Jariyapan N."/>
            <person name="Kwakye-Nuako G."/>
            <person name="Thomaz Soccol V."/>
            <person name="Al-Salem W.S."/>
            <person name="Dillon R.J."/>
            <person name="Bates P.A."/>
            <person name="Gatherer D."/>
        </authorList>
    </citation>
    <scope>NUCLEOTIDE SEQUENCE [LARGE SCALE GENOMIC DNA]</scope>
</reference>
<dbReference type="EMBL" id="JAFEUZ010000015">
    <property type="protein sequence ID" value="KAG5482907.1"/>
    <property type="molecule type" value="Genomic_DNA"/>
</dbReference>
<dbReference type="GO" id="GO:0006538">
    <property type="term" value="P:L-glutamate catabolic process"/>
    <property type="evidence" value="ECO:0007669"/>
    <property type="project" value="UniProtKB-UniRule"/>
</dbReference>
<dbReference type="InterPro" id="IPR006096">
    <property type="entry name" value="Glu/Leu/Phe/Val/Trp_DH_C"/>
</dbReference>
<sequence>MMRRAASQAMAGLCGRLSPFSPSLSAVTLLGVTSLTSPRRFASSAAASPPVNRDAIIKAVTAKDVFDANIVESLANTFINGLEMSSYPLNFSQEEMVAHVQGLLTAEARFRMGDSFEYVHESRHNAFYICHNEPQKKLRMLRKMAQFVSRNDDRTLGSNTHHYVSEDRNFAIYTASMEPFIENTTTEMHVNPENPALPTRTAGRQMTEKQKDIIRGLLRRQLSSVFPVFHIEEVSKGQVSFTMATMVERTNYVASLLSIFQEIEGAEVMTGVSYSFSNGVQVYSFDIRGAAAEQIVERASLVGLLPNRPFNALTRLHEAGALTCEEAVFIDAAVIFAMYFTPSPTTDDYRHLKAILAKEPNGVNRLNNLRSSLTQEVMSERYTGSVIALYPEFVKLIYEDFRLGSQPERRAAIAEKIMHRLREDDRPEYDRTLFMSFLKFNEVIIKHNFCKTEKAALAFRLDPAFLKELEFPRVPHGVFLFAGGQWRGFHIRFTDIARGGVRMIISKERNYRKNKRSVFQENYNLAYTQLLKNKDIPEGGSKGTILVSSSYLNKFDEVTCRHIFLQYVDALLDLIIPGEKGVVDGLKTEEIIFLGPDENTAGTFPAAGALYSKGRGYKAWKSFTTGKDPELGGIPHDVYGMTTHSVRAYVRSVYEKLGLEESEMRKFQTGGPDGDLGSNELLRSKEKMTGMVDISASLHDPNGIHREELARLARHRLPLREFDRSKLSPEGFLVLTEDRNVQLPDGTRIEDGSRLRDEFHFLKYSDADVFVPCGGRPRSVTLENVGRFLKVPGADGESMMEGMYANLPPEQLKFKIIVEGANLFISQDARLALEKCGVTLIKDASANKGGVTSSSLEVFAGLCLSDEEHAKYMCAKSATDAPAFYKKYVQEILDRIEANAKLEFNAIWREWEKDTTQPKTLIADALSRKNVQMRANVLSSDIFQNRDLVRYVMDQYALKTLKEVVPVDVMLERVPKNYQHAICAMWLASRYVYHTGVDSNEFDFFRYMTEVYANAAKCAK</sequence>
<reference evidence="7" key="1">
    <citation type="journal article" date="2021" name="Microbiol. Resour. Announc.">
        <title>LGAAP: Leishmaniinae Genome Assembly and Annotation Pipeline.</title>
        <authorList>
            <person name="Almutairi H."/>
            <person name="Urbaniak M.D."/>
            <person name="Bates M.D."/>
            <person name="Jariyapan N."/>
            <person name="Kwakye-Nuako G."/>
            <person name="Thomaz-Soccol V."/>
            <person name="Al-Salem W.S."/>
            <person name="Dillon R.J."/>
            <person name="Bates P.A."/>
            <person name="Gatherer D."/>
        </authorList>
    </citation>
    <scope>NUCLEOTIDE SEQUENCE [LARGE SCALE GENOMIC DNA]</scope>
</reference>
<evidence type="ECO:0000256" key="1">
    <source>
        <dbReference type="ARBA" id="ARBA00006382"/>
    </source>
</evidence>
<dbReference type="PANTHER" id="PTHR11606">
    <property type="entry name" value="GLUTAMATE DEHYDROGENASE"/>
    <property type="match status" value="1"/>
</dbReference>
<evidence type="ECO:0000313" key="7">
    <source>
        <dbReference type="Proteomes" id="UP000673552"/>
    </source>
</evidence>
<keyword evidence="2 4" id="KW-0560">Oxidoreductase</keyword>